<dbReference type="InterPro" id="IPR023346">
    <property type="entry name" value="Lysozyme-like_dom_sf"/>
</dbReference>
<evidence type="ECO:0000313" key="4">
    <source>
        <dbReference type="EMBL" id="MDR4307463.1"/>
    </source>
</evidence>
<dbReference type="EMBL" id="JADBEO010000025">
    <property type="protein sequence ID" value="MDR4307463.1"/>
    <property type="molecule type" value="Genomic_DNA"/>
</dbReference>
<comment type="similarity">
    <text evidence="2">Belongs to the virb1 family.</text>
</comment>
<dbReference type="PANTHER" id="PTHR37423:SF2">
    <property type="entry name" value="MEMBRANE-BOUND LYTIC MUREIN TRANSGLYCOSYLASE C"/>
    <property type="match status" value="1"/>
</dbReference>
<comment type="caution">
    <text evidence="4">The sequence shown here is derived from an EMBL/GenBank/DDBJ whole genome shotgun (WGS) entry which is preliminary data.</text>
</comment>
<sequence length="258" mass="27266">MIAPGTCGDRGVALKHLAILAALTLAAHGACRAETPADVAPVVSPDPSAARALNIAIVRRAAEARGLPPEVAEAVAFVETGFDPSAVGGVGEIGLMQIRPATAEMLGHRGGALDLFDPETNARYAMRYLAGAWKLANGDLCRALMKYRAGHGAEIMSPLSAQYCLRAKGYLARLGSPLADGVAPTVVAIHELPGEKPLSAAAERVKYSGPYLGWRPGKHTAADNARFWTRHEARIRAIEAGIQRRMKVRLVRAGKPRG</sequence>
<keyword evidence="5" id="KW-1185">Reference proteome</keyword>
<protein>
    <submittedName>
        <fullName evidence="4">Transglycosylase SLT domain-containing protein</fullName>
    </submittedName>
</protein>
<gene>
    <name evidence="4" type="ORF">IHQ68_12630</name>
</gene>
<comment type="similarity">
    <text evidence="1">Belongs to the transglycosylase Slt family.</text>
</comment>
<proteinExistence type="inferred from homology"/>
<name>A0ABU1DH63_9HYPH</name>
<dbReference type="Pfam" id="PF01464">
    <property type="entry name" value="SLT"/>
    <property type="match status" value="1"/>
</dbReference>
<accession>A0ABU1DH63</accession>
<feature type="domain" description="Transglycosylase SLT" evidence="3">
    <location>
        <begin position="58"/>
        <end position="153"/>
    </location>
</feature>
<dbReference type="SUPFAM" id="SSF53955">
    <property type="entry name" value="Lysozyme-like"/>
    <property type="match status" value="1"/>
</dbReference>
<reference evidence="4" key="1">
    <citation type="submission" date="2020-10" db="EMBL/GenBank/DDBJ databases">
        <authorList>
            <person name="Abbas A."/>
            <person name="Razzaq R."/>
            <person name="Waqas M."/>
            <person name="Abbas N."/>
            <person name="Nielsen T.K."/>
            <person name="Hansen L.H."/>
            <person name="Hussain S."/>
            <person name="Shahid M."/>
        </authorList>
    </citation>
    <scope>NUCLEOTIDE SEQUENCE</scope>
    <source>
        <strain evidence="4">S14</strain>
    </source>
</reference>
<dbReference type="Gene3D" id="1.10.530.10">
    <property type="match status" value="1"/>
</dbReference>
<evidence type="ECO:0000256" key="1">
    <source>
        <dbReference type="ARBA" id="ARBA00007734"/>
    </source>
</evidence>
<evidence type="ECO:0000256" key="2">
    <source>
        <dbReference type="ARBA" id="ARBA00009387"/>
    </source>
</evidence>
<evidence type="ECO:0000259" key="3">
    <source>
        <dbReference type="Pfam" id="PF01464"/>
    </source>
</evidence>
<dbReference type="InterPro" id="IPR008258">
    <property type="entry name" value="Transglycosylase_SLT_dom_1"/>
</dbReference>
<evidence type="ECO:0000313" key="5">
    <source>
        <dbReference type="Proteomes" id="UP001181622"/>
    </source>
</evidence>
<dbReference type="PANTHER" id="PTHR37423">
    <property type="entry name" value="SOLUBLE LYTIC MUREIN TRANSGLYCOSYLASE-RELATED"/>
    <property type="match status" value="1"/>
</dbReference>
<organism evidence="4 5">
    <name type="scientific">Chelatococcus sambhunathii</name>
    <dbReference type="NCBI Taxonomy" id="363953"/>
    <lineage>
        <taxon>Bacteria</taxon>
        <taxon>Pseudomonadati</taxon>
        <taxon>Pseudomonadota</taxon>
        <taxon>Alphaproteobacteria</taxon>
        <taxon>Hyphomicrobiales</taxon>
        <taxon>Chelatococcaceae</taxon>
        <taxon>Chelatococcus</taxon>
    </lineage>
</organism>
<dbReference type="Proteomes" id="UP001181622">
    <property type="component" value="Unassembled WGS sequence"/>
</dbReference>